<organism evidence="1 2">
    <name type="scientific">Bilifractor porci</name>
    <dbReference type="NCBI Taxonomy" id="2606636"/>
    <lineage>
        <taxon>Bacteria</taxon>
        <taxon>Bacillati</taxon>
        <taxon>Bacillota</taxon>
        <taxon>Clostridia</taxon>
        <taxon>Lachnospirales</taxon>
        <taxon>Lachnospiraceae</taxon>
        <taxon>Bilifractor</taxon>
    </lineage>
</organism>
<dbReference type="GO" id="GO:0016787">
    <property type="term" value="F:hydrolase activity"/>
    <property type="evidence" value="ECO:0007669"/>
    <property type="project" value="UniProtKB-KW"/>
</dbReference>
<dbReference type="InterPro" id="IPR023198">
    <property type="entry name" value="PGP-like_dom2"/>
</dbReference>
<dbReference type="Gene3D" id="1.10.150.240">
    <property type="entry name" value="Putative phosphatase, domain 2"/>
    <property type="match status" value="1"/>
</dbReference>
<accession>A0A7X2P6S0</accession>
<sequence>MRLTKVQSALREKAYSFDYEEEDGIGSIDFEDRGLEYHVWEFQDDDGSFGAETNLMHAGHMEELHGDYEEQLLRLLEPFENRKTGWPSAVIFDMDGLMFQTEQQIQRAWDLVGPSFTGEPMGYHLKNTMGMNRTSRMEYFQKACGPDFPFEKFEQSYRAEVERIKETEGIPVQKGLFELMKFLHEKQVPMILATGSREESTMENLRLTGTPKDWFAFIITGDMVKYAKPDPYIYTLCCRKQGILPQDGLVLEDSVNGVLAGSRAGIPTFFVPDLQKGTHEADGLYAREFQDLTEVEKYLRQYIL</sequence>
<dbReference type="SFLD" id="SFLDG01129">
    <property type="entry name" value="C1.5:_HAD__Beta-PGM__Phosphata"/>
    <property type="match status" value="1"/>
</dbReference>
<protein>
    <submittedName>
        <fullName evidence="1">HAD family hydrolase</fullName>
    </submittedName>
</protein>
<dbReference type="Pfam" id="PF00702">
    <property type="entry name" value="Hydrolase"/>
    <property type="match status" value="1"/>
</dbReference>
<dbReference type="Proteomes" id="UP000466864">
    <property type="component" value="Unassembled WGS sequence"/>
</dbReference>
<evidence type="ECO:0000313" key="1">
    <source>
        <dbReference type="EMBL" id="MST81244.1"/>
    </source>
</evidence>
<dbReference type="CDD" id="cd07505">
    <property type="entry name" value="HAD_BPGM-like"/>
    <property type="match status" value="1"/>
</dbReference>
<dbReference type="Gene3D" id="3.40.50.1000">
    <property type="entry name" value="HAD superfamily/HAD-like"/>
    <property type="match status" value="1"/>
</dbReference>
<gene>
    <name evidence="1" type="ORF">FYJ60_02750</name>
</gene>
<reference evidence="1 2" key="1">
    <citation type="submission" date="2019-08" db="EMBL/GenBank/DDBJ databases">
        <title>In-depth cultivation of the pig gut microbiome towards novel bacterial diversity and tailored functional studies.</title>
        <authorList>
            <person name="Wylensek D."/>
            <person name="Hitch T.C.A."/>
            <person name="Clavel T."/>
        </authorList>
    </citation>
    <scope>NUCLEOTIDE SEQUENCE [LARGE SCALE GENOMIC DNA]</scope>
    <source>
        <strain evidence="1 2">Oil+RF-744-WCA-WT-13</strain>
    </source>
</reference>
<dbReference type="RefSeq" id="WP_154457035.1">
    <property type="nucleotide sequence ID" value="NZ_VUMV01000001.1"/>
</dbReference>
<dbReference type="SUPFAM" id="SSF56784">
    <property type="entry name" value="HAD-like"/>
    <property type="match status" value="1"/>
</dbReference>
<evidence type="ECO:0000313" key="2">
    <source>
        <dbReference type="Proteomes" id="UP000466864"/>
    </source>
</evidence>
<dbReference type="AlphaFoldDB" id="A0A7X2P6S0"/>
<keyword evidence="1" id="KW-0378">Hydrolase</keyword>
<dbReference type="NCBIfam" id="TIGR01509">
    <property type="entry name" value="HAD-SF-IA-v3"/>
    <property type="match status" value="1"/>
</dbReference>
<dbReference type="EMBL" id="VUMV01000001">
    <property type="protein sequence ID" value="MST81244.1"/>
    <property type="molecule type" value="Genomic_DNA"/>
</dbReference>
<dbReference type="InterPro" id="IPR023214">
    <property type="entry name" value="HAD_sf"/>
</dbReference>
<name>A0A7X2P6S0_9FIRM</name>
<proteinExistence type="predicted"/>
<dbReference type="InterPro" id="IPR006439">
    <property type="entry name" value="HAD-SF_hydro_IA"/>
</dbReference>
<dbReference type="PANTHER" id="PTHR18901">
    <property type="entry name" value="2-DEOXYGLUCOSE-6-PHOSPHATE PHOSPHATASE 2"/>
    <property type="match status" value="1"/>
</dbReference>
<comment type="caution">
    <text evidence="1">The sequence shown here is derived from an EMBL/GenBank/DDBJ whole genome shotgun (WGS) entry which is preliminary data.</text>
</comment>
<dbReference type="PANTHER" id="PTHR18901:SF38">
    <property type="entry name" value="PSEUDOURIDINE-5'-PHOSPHATASE"/>
    <property type="match status" value="1"/>
</dbReference>
<dbReference type="SFLD" id="SFLDS00003">
    <property type="entry name" value="Haloacid_Dehalogenase"/>
    <property type="match status" value="1"/>
</dbReference>
<keyword evidence="2" id="KW-1185">Reference proteome</keyword>
<dbReference type="InterPro" id="IPR036412">
    <property type="entry name" value="HAD-like_sf"/>
</dbReference>